<dbReference type="PANTHER" id="PTHR24567:SF26">
    <property type="entry name" value="REGULATORY PROTEIN YEIL"/>
    <property type="match status" value="1"/>
</dbReference>
<dbReference type="InterPro" id="IPR018490">
    <property type="entry name" value="cNMP-bd_dom_sf"/>
</dbReference>
<feature type="domain" description="HTH crp-type" evidence="5">
    <location>
        <begin position="149"/>
        <end position="217"/>
    </location>
</feature>
<dbReference type="Gene3D" id="1.10.10.10">
    <property type="entry name" value="Winged helix-like DNA-binding domain superfamily/Winged helix DNA-binding domain"/>
    <property type="match status" value="1"/>
</dbReference>
<evidence type="ECO:0000256" key="3">
    <source>
        <dbReference type="ARBA" id="ARBA00023163"/>
    </source>
</evidence>
<name>A0A2V1K308_9BURK</name>
<dbReference type="EMBL" id="QETA01000001">
    <property type="protein sequence ID" value="PWF25471.1"/>
    <property type="molecule type" value="Genomic_DNA"/>
</dbReference>
<dbReference type="InterPro" id="IPR036390">
    <property type="entry name" value="WH_DNA-bd_sf"/>
</dbReference>
<keyword evidence="7" id="KW-1185">Reference proteome</keyword>
<dbReference type="SUPFAM" id="SSF46785">
    <property type="entry name" value="Winged helix' DNA-binding domain"/>
    <property type="match status" value="1"/>
</dbReference>
<keyword evidence="2" id="KW-0238">DNA-binding</keyword>
<dbReference type="RefSeq" id="WP_109060874.1">
    <property type="nucleotide sequence ID" value="NZ_QETA01000001.1"/>
</dbReference>
<dbReference type="GO" id="GO:0003677">
    <property type="term" value="F:DNA binding"/>
    <property type="evidence" value="ECO:0007669"/>
    <property type="project" value="UniProtKB-KW"/>
</dbReference>
<dbReference type="Proteomes" id="UP000245212">
    <property type="component" value="Unassembled WGS sequence"/>
</dbReference>
<comment type="caution">
    <text evidence="6">The sequence shown here is derived from an EMBL/GenBank/DDBJ whole genome shotgun (WGS) entry which is preliminary data.</text>
</comment>
<dbReference type="Pfam" id="PF00027">
    <property type="entry name" value="cNMP_binding"/>
    <property type="match status" value="1"/>
</dbReference>
<dbReference type="SMART" id="SM00100">
    <property type="entry name" value="cNMP"/>
    <property type="match status" value="1"/>
</dbReference>
<dbReference type="PANTHER" id="PTHR24567">
    <property type="entry name" value="CRP FAMILY TRANSCRIPTIONAL REGULATORY PROTEIN"/>
    <property type="match status" value="1"/>
</dbReference>
<dbReference type="PROSITE" id="PS51063">
    <property type="entry name" value="HTH_CRP_2"/>
    <property type="match status" value="1"/>
</dbReference>
<keyword evidence="1" id="KW-0805">Transcription regulation</keyword>
<dbReference type="Gene3D" id="2.60.120.10">
    <property type="entry name" value="Jelly Rolls"/>
    <property type="match status" value="1"/>
</dbReference>
<dbReference type="InterPro" id="IPR014710">
    <property type="entry name" value="RmlC-like_jellyroll"/>
</dbReference>
<dbReference type="PROSITE" id="PS50042">
    <property type="entry name" value="CNMP_BINDING_3"/>
    <property type="match status" value="1"/>
</dbReference>
<accession>A0A2V1K308</accession>
<protein>
    <submittedName>
        <fullName evidence="6">Crp/Fnr family transcriptional regulator</fullName>
    </submittedName>
</protein>
<sequence length="252" mass="28169">MQNDLIAALSSSRLFREMAPEMLRTLACGAVTVSAQAGEHIFHTDEPATAFYLVKEGQVRLYRPNHEGNEKVFQVVSPGDLIAETAMFAEPCRYPLSAQAETAVCLYRVTRTTLLDLTRQSADFAMQLLATMSARIYQAVNRIDHLTIGNASQRLVLHLIDLSREQRSRRIHFPVSGGALARQLNIAPETLSRQLNHFKRTGLLDGRNRDWVLLDVDGLHRSVGLPPPSRKASEAWHDTDLGSDLFGCCNFR</sequence>
<evidence type="ECO:0000313" key="7">
    <source>
        <dbReference type="Proteomes" id="UP000245212"/>
    </source>
</evidence>
<evidence type="ECO:0000259" key="5">
    <source>
        <dbReference type="PROSITE" id="PS51063"/>
    </source>
</evidence>
<gene>
    <name evidence="6" type="ORF">DD235_04910</name>
</gene>
<proteinExistence type="predicted"/>
<reference evidence="7" key="1">
    <citation type="submission" date="2018-05" db="EMBL/GenBank/DDBJ databases">
        <authorList>
            <person name="Li Y."/>
        </authorList>
    </citation>
    <scope>NUCLEOTIDE SEQUENCE [LARGE SCALE GENOMIC DNA]</scope>
    <source>
        <strain evidence="7">3d-2-2</strain>
    </source>
</reference>
<evidence type="ECO:0000256" key="1">
    <source>
        <dbReference type="ARBA" id="ARBA00023015"/>
    </source>
</evidence>
<dbReference type="GO" id="GO:0005829">
    <property type="term" value="C:cytosol"/>
    <property type="evidence" value="ECO:0007669"/>
    <property type="project" value="TreeGrafter"/>
</dbReference>
<keyword evidence="3" id="KW-0804">Transcription</keyword>
<dbReference type="InterPro" id="IPR036388">
    <property type="entry name" value="WH-like_DNA-bd_sf"/>
</dbReference>
<dbReference type="InterPro" id="IPR012318">
    <property type="entry name" value="HTH_CRP"/>
</dbReference>
<evidence type="ECO:0000256" key="2">
    <source>
        <dbReference type="ARBA" id="ARBA00023125"/>
    </source>
</evidence>
<evidence type="ECO:0000259" key="4">
    <source>
        <dbReference type="PROSITE" id="PS50042"/>
    </source>
</evidence>
<dbReference type="AlphaFoldDB" id="A0A2V1K308"/>
<dbReference type="GO" id="GO:0003700">
    <property type="term" value="F:DNA-binding transcription factor activity"/>
    <property type="evidence" value="ECO:0007669"/>
    <property type="project" value="TreeGrafter"/>
</dbReference>
<organism evidence="6 7">
    <name type="scientific">Corticimicrobacter populi</name>
    <dbReference type="NCBI Taxonomy" id="2175229"/>
    <lineage>
        <taxon>Bacteria</taxon>
        <taxon>Pseudomonadati</taxon>
        <taxon>Pseudomonadota</taxon>
        <taxon>Betaproteobacteria</taxon>
        <taxon>Burkholderiales</taxon>
        <taxon>Alcaligenaceae</taxon>
        <taxon>Corticimicrobacter</taxon>
    </lineage>
</organism>
<dbReference type="InterPro" id="IPR000595">
    <property type="entry name" value="cNMP-bd_dom"/>
</dbReference>
<evidence type="ECO:0000313" key="6">
    <source>
        <dbReference type="EMBL" id="PWF25471.1"/>
    </source>
</evidence>
<feature type="domain" description="Cyclic nucleotide-binding" evidence="4">
    <location>
        <begin position="14"/>
        <end position="135"/>
    </location>
</feature>
<dbReference type="InterPro" id="IPR050397">
    <property type="entry name" value="Env_Response_Regulators"/>
</dbReference>
<dbReference type="CDD" id="cd00038">
    <property type="entry name" value="CAP_ED"/>
    <property type="match status" value="1"/>
</dbReference>
<dbReference type="SUPFAM" id="SSF51206">
    <property type="entry name" value="cAMP-binding domain-like"/>
    <property type="match status" value="1"/>
</dbReference>
<dbReference type="Pfam" id="PF13545">
    <property type="entry name" value="HTH_Crp_2"/>
    <property type="match status" value="1"/>
</dbReference>